<organism evidence="8 9">
    <name type="scientific">Luedemannella flava</name>
    <dbReference type="NCBI Taxonomy" id="349316"/>
    <lineage>
        <taxon>Bacteria</taxon>
        <taxon>Bacillati</taxon>
        <taxon>Actinomycetota</taxon>
        <taxon>Actinomycetes</taxon>
        <taxon>Micromonosporales</taxon>
        <taxon>Micromonosporaceae</taxon>
        <taxon>Luedemannella</taxon>
    </lineage>
</organism>
<dbReference type="PIRSF" id="PIRSF035875">
    <property type="entry name" value="RNase_BN"/>
    <property type="match status" value="1"/>
</dbReference>
<keyword evidence="2" id="KW-1003">Cell membrane</keyword>
<dbReference type="Proteomes" id="UP001500218">
    <property type="component" value="Unassembled WGS sequence"/>
</dbReference>
<evidence type="ECO:0000256" key="7">
    <source>
        <dbReference type="SAM" id="Phobius"/>
    </source>
</evidence>
<accession>A0ABN2LAD7</accession>
<keyword evidence="3 7" id="KW-0812">Transmembrane</keyword>
<gene>
    <name evidence="8" type="ORF">GCM10009682_00110</name>
</gene>
<proteinExistence type="predicted"/>
<evidence type="ECO:0000313" key="8">
    <source>
        <dbReference type="EMBL" id="GAA1781808.1"/>
    </source>
</evidence>
<feature type="transmembrane region" description="Helical" evidence="7">
    <location>
        <begin position="283"/>
        <end position="305"/>
    </location>
</feature>
<feature type="transmembrane region" description="Helical" evidence="7">
    <location>
        <begin position="245"/>
        <end position="271"/>
    </location>
</feature>
<dbReference type="PANTHER" id="PTHR30213">
    <property type="entry name" value="INNER MEMBRANE PROTEIN YHJD"/>
    <property type="match status" value="1"/>
</dbReference>
<keyword evidence="5 7" id="KW-0472">Membrane</keyword>
<sequence>MPVVVDKDPTGAAAGRKAGSHPELQTAPPPEAGPDSPAGLDKRSMWGAMRRSVTEFQKDNLTVWAAALTYYGILSIFPGLLVLVAVLGLLSDSLTKDLLDTVAPVVPGPARDILTAALTNIQSGGGKAGLAAVVGLLIGIWSASGYVAGFMQASNAIYDVPEGRPIWKKLPVRLGITIVTGILLVASVLIVVVSGQLAEQIGAALDASGTTVAVWNVVKWFLLVILVSLMFAILYWAAPNVRHGGFAWVTPGGVVAVVLWVLSSVVFGVYATNFASYNKTYGALGSVIVFLVWMWLSNLAILYGAELNAELERQRAIAAGQPPAEEPYVRLRDTSKVKEDQTSDLR</sequence>
<keyword evidence="4 7" id="KW-1133">Transmembrane helix</keyword>
<evidence type="ECO:0000256" key="1">
    <source>
        <dbReference type="ARBA" id="ARBA00004651"/>
    </source>
</evidence>
<feature type="region of interest" description="Disordered" evidence="6">
    <location>
        <begin position="324"/>
        <end position="346"/>
    </location>
</feature>
<feature type="transmembrane region" description="Helical" evidence="7">
    <location>
        <begin position="61"/>
        <end position="90"/>
    </location>
</feature>
<feature type="compositionally biased region" description="Basic and acidic residues" evidence="6">
    <location>
        <begin position="327"/>
        <end position="346"/>
    </location>
</feature>
<feature type="transmembrane region" description="Helical" evidence="7">
    <location>
        <begin position="172"/>
        <end position="197"/>
    </location>
</feature>
<evidence type="ECO:0000256" key="6">
    <source>
        <dbReference type="SAM" id="MobiDB-lite"/>
    </source>
</evidence>
<feature type="transmembrane region" description="Helical" evidence="7">
    <location>
        <begin position="128"/>
        <end position="151"/>
    </location>
</feature>
<dbReference type="Pfam" id="PF03631">
    <property type="entry name" value="Virul_fac_BrkB"/>
    <property type="match status" value="1"/>
</dbReference>
<evidence type="ECO:0000256" key="4">
    <source>
        <dbReference type="ARBA" id="ARBA00022989"/>
    </source>
</evidence>
<comment type="subcellular location">
    <subcellularLocation>
        <location evidence="1">Cell membrane</location>
        <topology evidence="1">Multi-pass membrane protein</topology>
    </subcellularLocation>
</comment>
<evidence type="ECO:0000313" key="9">
    <source>
        <dbReference type="Proteomes" id="UP001500218"/>
    </source>
</evidence>
<evidence type="ECO:0000256" key="5">
    <source>
        <dbReference type="ARBA" id="ARBA00023136"/>
    </source>
</evidence>
<evidence type="ECO:0000256" key="3">
    <source>
        <dbReference type="ARBA" id="ARBA00022692"/>
    </source>
</evidence>
<dbReference type="InterPro" id="IPR017039">
    <property type="entry name" value="Virul_fac_BrkB"/>
</dbReference>
<keyword evidence="9" id="KW-1185">Reference proteome</keyword>
<evidence type="ECO:0000256" key="2">
    <source>
        <dbReference type="ARBA" id="ARBA00022475"/>
    </source>
</evidence>
<dbReference type="PANTHER" id="PTHR30213:SF0">
    <property type="entry name" value="UPF0761 MEMBRANE PROTEIN YIHY"/>
    <property type="match status" value="1"/>
</dbReference>
<feature type="region of interest" description="Disordered" evidence="6">
    <location>
        <begin position="1"/>
        <end position="41"/>
    </location>
</feature>
<feature type="transmembrane region" description="Helical" evidence="7">
    <location>
        <begin position="217"/>
        <end position="238"/>
    </location>
</feature>
<dbReference type="NCBIfam" id="TIGR00765">
    <property type="entry name" value="yihY_not_rbn"/>
    <property type="match status" value="1"/>
</dbReference>
<reference evidence="8 9" key="1">
    <citation type="journal article" date="2019" name="Int. J. Syst. Evol. Microbiol.">
        <title>The Global Catalogue of Microorganisms (GCM) 10K type strain sequencing project: providing services to taxonomists for standard genome sequencing and annotation.</title>
        <authorList>
            <consortium name="The Broad Institute Genomics Platform"/>
            <consortium name="The Broad Institute Genome Sequencing Center for Infectious Disease"/>
            <person name="Wu L."/>
            <person name="Ma J."/>
        </authorList>
    </citation>
    <scope>NUCLEOTIDE SEQUENCE [LARGE SCALE GENOMIC DNA]</scope>
    <source>
        <strain evidence="8 9">JCM 13250</strain>
    </source>
</reference>
<protein>
    <submittedName>
        <fullName evidence="8">YihY/virulence factor BrkB family protein</fullName>
    </submittedName>
</protein>
<comment type="caution">
    <text evidence="8">The sequence shown here is derived from an EMBL/GenBank/DDBJ whole genome shotgun (WGS) entry which is preliminary data.</text>
</comment>
<dbReference type="EMBL" id="BAAALT010000001">
    <property type="protein sequence ID" value="GAA1781808.1"/>
    <property type="molecule type" value="Genomic_DNA"/>
</dbReference>
<name>A0ABN2LAD7_9ACTN</name>